<feature type="domain" description="DUF302" evidence="1">
    <location>
        <begin position="34"/>
        <end position="96"/>
    </location>
</feature>
<dbReference type="Gene3D" id="3.30.310.70">
    <property type="entry name" value="TT1751-like domain"/>
    <property type="match status" value="1"/>
</dbReference>
<dbReference type="InterPro" id="IPR016796">
    <property type="entry name" value="UCP021774"/>
</dbReference>
<dbReference type="RefSeq" id="WP_134210262.1">
    <property type="nucleotide sequence ID" value="NZ_CP038015.1"/>
</dbReference>
<evidence type="ECO:0000313" key="3">
    <source>
        <dbReference type="Proteomes" id="UP000294292"/>
    </source>
</evidence>
<dbReference type="KEGG" id="panc:E2636_11210"/>
<name>A0A4V1AN63_9BACL</name>
<dbReference type="OrthoDB" id="9791067at2"/>
<dbReference type="Pfam" id="PF03625">
    <property type="entry name" value="DUF302"/>
    <property type="match status" value="1"/>
</dbReference>
<dbReference type="SUPFAM" id="SSF103247">
    <property type="entry name" value="TT1751-like"/>
    <property type="match status" value="1"/>
</dbReference>
<sequence>MFNYTVETKKSVEEAISALETNLKEEKFGILWMFDIKEKLEEKGLEFEKEFKVLEVCNPQEAQKVLIENEMAGYFLPCKIVVYESNGKTKIGMPKPTSLISMLNDDKMEQFAKDIEDRLISCISKSI</sequence>
<dbReference type="PIRSF" id="PIRSF021774">
    <property type="entry name" value="UCP021774"/>
    <property type="match status" value="1"/>
</dbReference>
<gene>
    <name evidence="2" type="ORF">E2636_11210</name>
</gene>
<reference evidence="2 3" key="1">
    <citation type="submission" date="2019-03" db="EMBL/GenBank/DDBJ databases">
        <title>Complete genome sequence of Paenisporosarcina antarctica CGMCC 1.6503T.</title>
        <authorList>
            <person name="Rong J.-C."/>
            <person name="Chi N.-Y."/>
            <person name="Zhang Q.-F."/>
        </authorList>
    </citation>
    <scope>NUCLEOTIDE SEQUENCE [LARGE SCALE GENOMIC DNA]</scope>
    <source>
        <strain evidence="2 3">CGMCC 1.6503</strain>
    </source>
</reference>
<dbReference type="InterPro" id="IPR005180">
    <property type="entry name" value="DUF302"/>
</dbReference>
<dbReference type="EMBL" id="CP038015">
    <property type="protein sequence ID" value="QBP41675.1"/>
    <property type="molecule type" value="Genomic_DNA"/>
</dbReference>
<dbReference type="Proteomes" id="UP000294292">
    <property type="component" value="Chromosome"/>
</dbReference>
<dbReference type="AlphaFoldDB" id="A0A4V1AN63"/>
<evidence type="ECO:0000313" key="2">
    <source>
        <dbReference type="EMBL" id="QBP41675.1"/>
    </source>
</evidence>
<dbReference type="PANTHER" id="PTHR38342">
    <property type="entry name" value="SLR5037 PROTEIN"/>
    <property type="match status" value="1"/>
</dbReference>
<dbReference type="CDD" id="cd14797">
    <property type="entry name" value="DUF302"/>
    <property type="match status" value="1"/>
</dbReference>
<accession>A0A4V1AN63</accession>
<dbReference type="InterPro" id="IPR035923">
    <property type="entry name" value="TT1751-like_sf"/>
</dbReference>
<dbReference type="PANTHER" id="PTHR38342:SF1">
    <property type="entry name" value="SLR5037 PROTEIN"/>
    <property type="match status" value="1"/>
</dbReference>
<organism evidence="2 3">
    <name type="scientific">Paenisporosarcina antarctica</name>
    <dbReference type="NCBI Taxonomy" id="417367"/>
    <lineage>
        <taxon>Bacteria</taxon>
        <taxon>Bacillati</taxon>
        <taxon>Bacillota</taxon>
        <taxon>Bacilli</taxon>
        <taxon>Bacillales</taxon>
        <taxon>Caryophanaceae</taxon>
        <taxon>Paenisporosarcina</taxon>
    </lineage>
</organism>
<proteinExistence type="predicted"/>
<protein>
    <submittedName>
        <fullName evidence="2">DUF302 domain-containing protein</fullName>
    </submittedName>
</protein>
<evidence type="ECO:0000259" key="1">
    <source>
        <dbReference type="Pfam" id="PF03625"/>
    </source>
</evidence>
<keyword evidence="3" id="KW-1185">Reference proteome</keyword>